<dbReference type="GO" id="GO:0043565">
    <property type="term" value="F:sequence-specific DNA binding"/>
    <property type="evidence" value="ECO:0007669"/>
    <property type="project" value="InterPro"/>
</dbReference>
<dbReference type="InterPro" id="IPR018062">
    <property type="entry name" value="HTH_AraC-typ_CS"/>
</dbReference>
<dbReference type="SMART" id="SM00342">
    <property type="entry name" value="HTH_ARAC"/>
    <property type="match status" value="1"/>
</dbReference>
<feature type="domain" description="HTH araC/xylS-type" evidence="4">
    <location>
        <begin position="229"/>
        <end position="327"/>
    </location>
</feature>
<dbReference type="AlphaFoldDB" id="A0A934M940"/>
<evidence type="ECO:0000259" key="4">
    <source>
        <dbReference type="PROSITE" id="PS01124"/>
    </source>
</evidence>
<protein>
    <submittedName>
        <fullName evidence="5">Helix-turn-helix domain-containing protein</fullName>
    </submittedName>
</protein>
<dbReference type="PROSITE" id="PS01124">
    <property type="entry name" value="HTH_ARAC_FAMILY_2"/>
    <property type="match status" value="1"/>
</dbReference>
<keyword evidence="2" id="KW-0238">DNA-binding</keyword>
<dbReference type="Gene3D" id="1.10.10.60">
    <property type="entry name" value="Homeodomain-like"/>
    <property type="match status" value="2"/>
</dbReference>
<proteinExistence type="predicted"/>
<evidence type="ECO:0000256" key="3">
    <source>
        <dbReference type="ARBA" id="ARBA00023163"/>
    </source>
</evidence>
<dbReference type="InterPro" id="IPR052158">
    <property type="entry name" value="INH-QAR"/>
</dbReference>
<keyword evidence="3" id="KW-0804">Transcription</keyword>
<evidence type="ECO:0000313" key="6">
    <source>
        <dbReference type="Proteomes" id="UP000642488"/>
    </source>
</evidence>
<reference evidence="5" key="1">
    <citation type="submission" date="2020-12" db="EMBL/GenBank/DDBJ databases">
        <title>Bacterial taxonomy.</title>
        <authorList>
            <person name="Pan X."/>
        </authorList>
    </citation>
    <scope>NUCLEOTIDE SEQUENCE</scope>
    <source>
        <strain evidence="5">KCTC 52957</strain>
    </source>
</reference>
<dbReference type="InterPro" id="IPR002818">
    <property type="entry name" value="DJ-1/PfpI"/>
</dbReference>
<gene>
    <name evidence="5" type="ORF">ILP92_05035</name>
</gene>
<evidence type="ECO:0000256" key="2">
    <source>
        <dbReference type="ARBA" id="ARBA00023125"/>
    </source>
</evidence>
<sequence>MSIKTVVIGSPLAGTSVLFSILDVLASVGRDWEMLHGMPMKAPVFQVSLRTADGAPYWDVNGRKITPDAKLDEDPAPDLVIVPDMHFDPNGGFPAQFQPIADWIAAAHARGAIVTSVCSGAVLLGGAGLLDGKEATTHWGYADMLGRNFPDVKVCRERILVPAGEGHRVVTAGGASAWADLMLYLIARFAGADEARRVAKIYLIDPHSEGQLTYASLTSGRQHEDQLVAEAQVWAAQHYDSPSPVAAMASLTQMTERGFLRRFKKATGQAPADYVQTLRIEEAKQLLETTGMSIEDISAEVGYSEPSSFRSAFRKRVGISASAYRKKWKALAPVTS</sequence>
<dbReference type="Proteomes" id="UP000642488">
    <property type="component" value="Unassembled WGS sequence"/>
</dbReference>
<dbReference type="InterPro" id="IPR018060">
    <property type="entry name" value="HTH_AraC"/>
</dbReference>
<dbReference type="Pfam" id="PF01965">
    <property type="entry name" value="DJ-1_PfpI"/>
    <property type="match status" value="1"/>
</dbReference>
<dbReference type="Gene3D" id="3.40.50.880">
    <property type="match status" value="1"/>
</dbReference>
<dbReference type="Pfam" id="PF12833">
    <property type="entry name" value="HTH_18"/>
    <property type="match status" value="1"/>
</dbReference>
<dbReference type="GO" id="GO:0003700">
    <property type="term" value="F:DNA-binding transcription factor activity"/>
    <property type="evidence" value="ECO:0007669"/>
    <property type="project" value="InterPro"/>
</dbReference>
<dbReference type="PANTHER" id="PTHR43130:SF3">
    <property type="entry name" value="HTH-TYPE TRANSCRIPTIONAL REGULATOR RV1931C"/>
    <property type="match status" value="1"/>
</dbReference>
<keyword evidence="1" id="KW-0805">Transcription regulation</keyword>
<dbReference type="PROSITE" id="PS00041">
    <property type="entry name" value="HTH_ARAC_FAMILY_1"/>
    <property type="match status" value="1"/>
</dbReference>
<dbReference type="InterPro" id="IPR009057">
    <property type="entry name" value="Homeodomain-like_sf"/>
</dbReference>
<name>A0A934M940_9RHOB</name>
<dbReference type="CDD" id="cd03138">
    <property type="entry name" value="GATase1_AraC_2"/>
    <property type="match status" value="1"/>
</dbReference>
<dbReference type="SUPFAM" id="SSF46689">
    <property type="entry name" value="Homeodomain-like"/>
    <property type="match status" value="2"/>
</dbReference>
<dbReference type="EMBL" id="JAEKPD010000004">
    <property type="protein sequence ID" value="MBJ3762107.1"/>
    <property type="molecule type" value="Genomic_DNA"/>
</dbReference>
<evidence type="ECO:0000256" key="1">
    <source>
        <dbReference type="ARBA" id="ARBA00023015"/>
    </source>
</evidence>
<keyword evidence="6" id="KW-1185">Reference proteome</keyword>
<accession>A0A934M940</accession>
<comment type="caution">
    <text evidence="5">The sequence shown here is derived from an EMBL/GenBank/DDBJ whole genome shotgun (WGS) entry which is preliminary data.</text>
</comment>
<dbReference type="RefSeq" id="WP_198915288.1">
    <property type="nucleotide sequence ID" value="NZ_JAEKPD010000004.1"/>
</dbReference>
<dbReference type="InterPro" id="IPR029062">
    <property type="entry name" value="Class_I_gatase-like"/>
</dbReference>
<organism evidence="5 6">
    <name type="scientific">Palleronia pontilimi</name>
    <dbReference type="NCBI Taxonomy" id="1964209"/>
    <lineage>
        <taxon>Bacteria</taxon>
        <taxon>Pseudomonadati</taxon>
        <taxon>Pseudomonadota</taxon>
        <taxon>Alphaproteobacteria</taxon>
        <taxon>Rhodobacterales</taxon>
        <taxon>Roseobacteraceae</taxon>
        <taxon>Palleronia</taxon>
    </lineage>
</organism>
<evidence type="ECO:0000313" key="5">
    <source>
        <dbReference type="EMBL" id="MBJ3762107.1"/>
    </source>
</evidence>
<dbReference type="SUPFAM" id="SSF52317">
    <property type="entry name" value="Class I glutamine amidotransferase-like"/>
    <property type="match status" value="1"/>
</dbReference>
<dbReference type="PANTHER" id="PTHR43130">
    <property type="entry name" value="ARAC-FAMILY TRANSCRIPTIONAL REGULATOR"/>
    <property type="match status" value="1"/>
</dbReference>